<dbReference type="PANTHER" id="PTHR14237:SF19">
    <property type="entry name" value="MITOCHONDRIAL AMIDOXIME REDUCING COMPONENT 1"/>
    <property type="match status" value="1"/>
</dbReference>
<dbReference type="InterPro" id="IPR005302">
    <property type="entry name" value="MoCF_Sase_C"/>
</dbReference>
<dbReference type="Proteomes" id="UP000085678">
    <property type="component" value="Unplaced"/>
</dbReference>
<dbReference type="KEGG" id="lak:106169584"/>
<dbReference type="PANTHER" id="PTHR14237">
    <property type="entry name" value="MOLYBDOPTERIN COFACTOR SULFURASE MOSC"/>
    <property type="match status" value="1"/>
</dbReference>
<dbReference type="SUPFAM" id="SSF50800">
    <property type="entry name" value="PK beta-barrel domain-like"/>
    <property type="match status" value="1"/>
</dbReference>
<dbReference type="PROSITE" id="PS51340">
    <property type="entry name" value="MOSC"/>
    <property type="match status" value="1"/>
</dbReference>
<evidence type="ECO:0000259" key="1">
    <source>
        <dbReference type="PROSITE" id="PS51340"/>
    </source>
</evidence>
<reference evidence="3" key="1">
    <citation type="submission" date="2025-08" db="UniProtKB">
        <authorList>
            <consortium name="RefSeq"/>
        </authorList>
    </citation>
    <scope>IDENTIFICATION</scope>
    <source>
        <tissue evidence="3">Gonads</tissue>
    </source>
</reference>
<dbReference type="Pfam" id="PF03476">
    <property type="entry name" value="MOSC_N"/>
    <property type="match status" value="1"/>
</dbReference>
<dbReference type="InterPro" id="IPR005303">
    <property type="entry name" value="MOCOS_middle"/>
</dbReference>
<dbReference type="OrthoDB" id="17255at2759"/>
<name>A0A1S3J2A0_LINAN</name>
<dbReference type="FunCoup" id="A0A1S3J2A0">
    <property type="interactions" value="50"/>
</dbReference>
<sequence length="331" mass="37154">MGQDEIAQFAGLLSAAAAKYVFTWWIYRNTQQFRLVGRVADLIIYPVKSAKGVSVEAAQVSKLGLKSGDMMDRHWMVSKENGTFANIAEQPRLAAVNVTISDNHICLDAEGMDTLNLPITMTLSNDSKVLDLKMRDMETVGMDCGDAAAAWISKYLKKDGMRFVYSHPSLPKQEIRKKNTYYINRCRPSDKTAFADYSAVMLMTEPSLNNVNKALPDGKHVEVSWFRPNVVVSGCGEFAEDSWQKLRIGDNYFRQVKLCQRCIVVTVDPDTGIRDPDTEPLKTMRRYRQHPEYRDNPILGINLAIDKFGGTIKVGDPVYAVVSNTPLPKDT</sequence>
<dbReference type="RefSeq" id="XP_013404530.1">
    <property type="nucleotide sequence ID" value="XM_013549076.1"/>
</dbReference>
<dbReference type="OMA" id="CDEHEPY"/>
<gene>
    <name evidence="3" type="primary">LOC106169584</name>
</gene>
<evidence type="ECO:0000313" key="2">
    <source>
        <dbReference type="Proteomes" id="UP000085678"/>
    </source>
</evidence>
<proteinExistence type="predicted"/>
<dbReference type="GO" id="GO:0030151">
    <property type="term" value="F:molybdenum ion binding"/>
    <property type="evidence" value="ECO:0007669"/>
    <property type="project" value="InterPro"/>
</dbReference>
<feature type="domain" description="MOSC" evidence="1">
    <location>
        <begin position="170"/>
        <end position="321"/>
    </location>
</feature>
<dbReference type="GO" id="GO:0003824">
    <property type="term" value="F:catalytic activity"/>
    <property type="evidence" value="ECO:0007669"/>
    <property type="project" value="InterPro"/>
</dbReference>
<dbReference type="GO" id="GO:0030170">
    <property type="term" value="F:pyridoxal phosphate binding"/>
    <property type="evidence" value="ECO:0007669"/>
    <property type="project" value="InterPro"/>
</dbReference>
<accession>A0A1S3J2A0</accession>
<dbReference type="InParanoid" id="A0A1S3J2A0"/>
<dbReference type="InterPro" id="IPR011037">
    <property type="entry name" value="Pyrv_Knase-like_insert_dom_sf"/>
</dbReference>
<dbReference type="STRING" id="7574.A0A1S3J2A0"/>
<evidence type="ECO:0000313" key="3">
    <source>
        <dbReference type="RefSeq" id="XP_013404530.1"/>
    </source>
</evidence>
<dbReference type="SUPFAM" id="SSF141673">
    <property type="entry name" value="MOSC N-terminal domain-like"/>
    <property type="match status" value="1"/>
</dbReference>
<organism evidence="2 3">
    <name type="scientific">Lingula anatina</name>
    <name type="common">Brachiopod</name>
    <name type="synonym">Lingula unguis</name>
    <dbReference type="NCBI Taxonomy" id="7574"/>
    <lineage>
        <taxon>Eukaryota</taxon>
        <taxon>Metazoa</taxon>
        <taxon>Spiralia</taxon>
        <taxon>Lophotrochozoa</taxon>
        <taxon>Brachiopoda</taxon>
        <taxon>Linguliformea</taxon>
        <taxon>Lingulata</taxon>
        <taxon>Lingulida</taxon>
        <taxon>Linguloidea</taxon>
        <taxon>Lingulidae</taxon>
        <taxon>Lingula</taxon>
    </lineage>
</organism>
<dbReference type="AlphaFoldDB" id="A0A1S3J2A0"/>
<dbReference type="Pfam" id="PF03473">
    <property type="entry name" value="MOSC"/>
    <property type="match status" value="1"/>
</dbReference>
<protein>
    <submittedName>
        <fullName evidence="3">Mitochondrial amidoxime reducing component 2</fullName>
    </submittedName>
</protein>
<dbReference type="GeneID" id="106169584"/>
<keyword evidence="2" id="KW-1185">Reference proteome</keyword>